<dbReference type="InterPro" id="IPR043128">
    <property type="entry name" value="Rev_trsase/Diguanyl_cyclase"/>
</dbReference>
<comment type="caution">
    <text evidence="6">The sequence shown here is derived from an EMBL/GenBank/DDBJ whole genome shotgun (WGS) entry which is preliminary data.</text>
</comment>
<dbReference type="InterPro" id="IPR000700">
    <property type="entry name" value="PAS-assoc_C"/>
</dbReference>
<feature type="domain" description="EAL" evidence="4">
    <location>
        <begin position="581"/>
        <end position="834"/>
    </location>
</feature>
<dbReference type="PROSITE" id="PS50112">
    <property type="entry name" value="PAS"/>
    <property type="match status" value="1"/>
</dbReference>
<dbReference type="CDD" id="cd01949">
    <property type="entry name" value="GGDEF"/>
    <property type="match status" value="1"/>
</dbReference>
<dbReference type="Pfam" id="PF00989">
    <property type="entry name" value="PAS"/>
    <property type="match status" value="1"/>
</dbReference>
<accession>A0A072NHF8</accession>
<dbReference type="SMART" id="SM00052">
    <property type="entry name" value="EAL"/>
    <property type="match status" value="1"/>
</dbReference>
<keyword evidence="1" id="KW-0812">Transmembrane</keyword>
<dbReference type="NCBIfam" id="TIGR00229">
    <property type="entry name" value="sensory_box"/>
    <property type="match status" value="1"/>
</dbReference>
<dbReference type="RefSeq" id="WP_035198336.1">
    <property type="nucleotide sequence ID" value="NZ_JJRY01000028.1"/>
</dbReference>
<evidence type="ECO:0000259" key="2">
    <source>
        <dbReference type="PROSITE" id="PS50112"/>
    </source>
</evidence>
<dbReference type="OrthoDB" id="9759607at2"/>
<dbReference type="Gene3D" id="3.30.450.20">
    <property type="entry name" value="PAS domain"/>
    <property type="match status" value="1"/>
</dbReference>
<evidence type="ECO:0000259" key="3">
    <source>
        <dbReference type="PROSITE" id="PS50113"/>
    </source>
</evidence>
<dbReference type="InterPro" id="IPR052155">
    <property type="entry name" value="Biofilm_reg_signaling"/>
</dbReference>
<feature type="transmembrane region" description="Helical" evidence="1">
    <location>
        <begin position="117"/>
        <end position="135"/>
    </location>
</feature>
<evidence type="ECO:0000313" key="6">
    <source>
        <dbReference type="EMBL" id="KEF36358.1"/>
    </source>
</evidence>
<gene>
    <name evidence="6" type="ORF">M670_04430</name>
</gene>
<dbReference type="SMART" id="SM00091">
    <property type="entry name" value="PAS"/>
    <property type="match status" value="1"/>
</dbReference>
<dbReference type="Gene3D" id="3.30.70.270">
    <property type="match status" value="1"/>
</dbReference>
<dbReference type="AlphaFoldDB" id="A0A072NHF8"/>
<evidence type="ECO:0000256" key="1">
    <source>
        <dbReference type="SAM" id="Phobius"/>
    </source>
</evidence>
<feature type="domain" description="PAC" evidence="3">
    <location>
        <begin position="360"/>
        <end position="411"/>
    </location>
</feature>
<dbReference type="PROSITE" id="PS50883">
    <property type="entry name" value="EAL"/>
    <property type="match status" value="1"/>
</dbReference>
<dbReference type="PROSITE" id="PS50113">
    <property type="entry name" value="PAC"/>
    <property type="match status" value="1"/>
</dbReference>
<feature type="transmembrane region" description="Helical" evidence="1">
    <location>
        <begin position="147"/>
        <end position="168"/>
    </location>
</feature>
<proteinExistence type="predicted"/>
<feature type="domain" description="GGDEF" evidence="5">
    <location>
        <begin position="441"/>
        <end position="572"/>
    </location>
</feature>
<feature type="domain" description="PAS" evidence="2">
    <location>
        <begin position="282"/>
        <end position="334"/>
    </location>
</feature>
<dbReference type="NCBIfam" id="TIGR00254">
    <property type="entry name" value="GGDEF"/>
    <property type="match status" value="1"/>
</dbReference>
<dbReference type="Gene3D" id="3.20.20.450">
    <property type="entry name" value="EAL domain"/>
    <property type="match status" value="1"/>
</dbReference>
<dbReference type="InterPro" id="IPR035965">
    <property type="entry name" value="PAS-like_dom_sf"/>
</dbReference>
<dbReference type="PROSITE" id="PS50887">
    <property type="entry name" value="GGDEF"/>
    <property type="match status" value="1"/>
</dbReference>
<dbReference type="SUPFAM" id="SSF141868">
    <property type="entry name" value="EAL domain-like"/>
    <property type="match status" value="1"/>
</dbReference>
<keyword evidence="1" id="KW-0472">Membrane</keyword>
<dbReference type="Pfam" id="PF00563">
    <property type="entry name" value="EAL"/>
    <property type="match status" value="1"/>
</dbReference>
<dbReference type="CDD" id="cd01948">
    <property type="entry name" value="EAL"/>
    <property type="match status" value="1"/>
</dbReference>
<feature type="transmembrane region" description="Helical" evidence="1">
    <location>
        <begin position="45"/>
        <end position="71"/>
    </location>
</feature>
<reference evidence="6 7" key="1">
    <citation type="submission" date="2014-04" db="EMBL/GenBank/DDBJ databases">
        <title>Draft genome sequence of Bacillus azotoformans MEV2011, a (co-) denitrifying strain unable to grow in the presence of oxygen.</title>
        <authorList>
            <person name="Nielsen M."/>
            <person name="Schreiber L."/>
            <person name="Finster K."/>
            <person name="Schramm A."/>
        </authorList>
    </citation>
    <scope>NUCLEOTIDE SEQUENCE [LARGE SCALE GENOMIC DNA]</scope>
    <source>
        <strain evidence="6 7">MEV2011</strain>
    </source>
</reference>
<dbReference type="InterPro" id="IPR033425">
    <property type="entry name" value="MASE3"/>
</dbReference>
<feature type="transmembrane region" description="Helical" evidence="1">
    <location>
        <begin position="188"/>
        <end position="205"/>
    </location>
</feature>
<organism evidence="6 7">
    <name type="scientific">Schinkia azotoformans MEV2011</name>
    <dbReference type="NCBI Taxonomy" id="1348973"/>
    <lineage>
        <taxon>Bacteria</taxon>
        <taxon>Bacillati</taxon>
        <taxon>Bacillota</taxon>
        <taxon>Bacilli</taxon>
        <taxon>Bacillales</taxon>
        <taxon>Bacillaceae</taxon>
        <taxon>Calidifontibacillus/Schinkia group</taxon>
        <taxon>Schinkia</taxon>
    </lineage>
</organism>
<dbReference type="InterPro" id="IPR000014">
    <property type="entry name" value="PAS"/>
</dbReference>
<name>A0A072NHF8_SCHAZ</name>
<dbReference type="CDD" id="cd00130">
    <property type="entry name" value="PAS"/>
    <property type="match status" value="1"/>
</dbReference>
<dbReference type="Proteomes" id="UP000027936">
    <property type="component" value="Unassembled WGS sequence"/>
</dbReference>
<evidence type="ECO:0000259" key="5">
    <source>
        <dbReference type="PROSITE" id="PS50887"/>
    </source>
</evidence>
<dbReference type="EMBL" id="JJRY01000028">
    <property type="protein sequence ID" value="KEF36358.1"/>
    <property type="molecule type" value="Genomic_DNA"/>
</dbReference>
<feature type="transmembrane region" description="Helical" evidence="1">
    <location>
        <begin position="12"/>
        <end position="33"/>
    </location>
</feature>
<feature type="transmembrane region" description="Helical" evidence="1">
    <location>
        <begin position="78"/>
        <end position="97"/>
    </location>
</feature>
<dbReference type="Pfam" id="PF17159">
    <property type="entry name" value="MASE3"/>
    <property type="match status" value="1"/>
</dbReference>
<dbReference type="SUPFAM" id="SSF55073">
    <property type="entry name" value="Nucleotide cyclase"/>
    <property type="match status" value="1"/>
</dbReference>
<evidence type="ECO:0000259" key="4">
    <source>
        <dbReference type="PROSITE" id="PS50883"/>
    </source>
</evidence>
<dbReference type="InterPro" id="IPR035919">
    <property type="entry name" value="EAL_sf"/>
</dbReference>
<dbReference type="InterPro" id="IPR000160">
    <property type="entry name" value="GGDEF_dom"/>
</dbReference>
<dbReference type="InterPro" id="IPR029787">
    <property type="entry name" value="Nucleotide_cyclase"/>
</dbReference>
<dbReference type="GO" id="GO:0006355">
    <property type="term" value="P:regulation of DNA-templated transcription"/>
    <property type="evidence" value="ECO:0007669"/>
    <property type="project" value="InterPro"/>
</dbReference>
<dbReference type="PANTHER" id="PTHR44757">
    <property type="entry name" value="DIGUANYLATE CYCLASE DGCP"/>
    <property type="match status" value="1"/>
</dbReference>
<dbReference type="InterPro" id="IPR013767">
    <property type="entry name" value="PAS_fold"/>
</dbReference>
<keyword evidence="1" id="KW-1133">Transmembrane helix</keyword>
<feature type="transmembrane region" description="Helical" evidence="1">
    <location>
        <begin position="212"/>
        <end position="231"/>
    </location>
</feature>
<dbReference type="FunFam" id="3.20.20.450:FF:000001">
    <property type="entry name" value="Cyclic di-GMP phosphodiesterase yahA"/>
    <property type="match status" value="1"/>
</dbReference>
<dbReference type="InterPro" id="IPR001633">
    <property type="entry name" value="EAL_dom"/>
</dbReference>
<dbReference type="SUPFAM" id="SSF55785">
    <property type="entry name" value="PYP-like sensor domain (PAS domain)"/>
    <property type="match status" value="1"/>
</dbReference>
<protein>
    <submittedName>
        <fullName evidence="6">PAS domain S-box/diguanylate cyclase (GGDEF) domain-containing protein</fullName>
    </submittedName>
</protein>
<evidence type="ECO:0000313" key="7">
    <source>
        <dbReference type="Proteomes" id="UP000027936"/>
    </source>
</evidence>
<dbReference type="SMART" id="SM00267">
    <property type="entry name" value="GGDEF"/>
    <property type="match status" value="1"/>
</dbReference>
<dbReference type="PANTHER" id="PTHR44757:SF2">
    <property type="entry name" value="BIOFILM ARCHITECTURE MAINTENANCE PROTEIN MBAA"/>
    <property type="match status" value="1"/>
</dbReference>
<dbReference type="Pfam" id="PF00990">
    <property type="entry name" value="GGDEF"/>
    <property type="match status" value="1"/>
</dbReference>
<dbReference type="PATRIC" id="fig|1348973.3.peg.4303"/>
<sequence length="850" mass="97399">MKSVLKDCLTLKNGSGTIIALSVLFLLLTLFFRESLYGIFGEQNYLTIHLIMEFFIITIAFSIAIQSWIVFPHILSSYRLWIGALFFAVGLLEVAHAITFKGMPFFLSESSAYKATWFFMVSRLTEVVGLLFIVTSKDILVSSSKRFVAYTIVLVYAVFWLITIYYPTPLFPDLVKEGVGTTTLKNNLQYAGMVVELIIIYVVAVRFRSKEVFNSMLVMASVYLMTADYFFTTYKSVYDVNNFIGHWFQLAGFYFLQRAVYQSSVEEPFLKQKETQNLLIQNEKFLQTITSNMGEGLIVMNGNGELTYMNHEAERLLGWSEEELLRKNVHDYIHRHKDGGHIPRGKCYGLKASKLGKVYRINEDYFIRKDGVIFPVSYVASPFQEEGQETGSILVFRDITKMKKDQELIHYMAFYDELTKLPNIRYLKERWDEIVKSLPTNKAAILILDINRFKNINEALGHSFGDLILQAAANRLHENISKEMQLCRLTGDEFVLVLPTGDEQEVITIYNRIHQSFKEPIQAQHLLLNVTMRCGVALYPEDGANLDILLQHANSALAEAQNKNKSVQFYELSMDGKALDHLVFENDLYHALSKNELHVVYQPQVDIFKGQVIGLEALLRWQHPVHGWISPLKFISIAEETGLIIPIGQWILRTACLQMKEWQDRGIPPLRVSVNLSIRQFYQQNLVDSIKEILAETGLPAEYLELEITESMMMNIEHTKKTLDDLKELGIRIAVDDFGTGYSSLSYLKHLPVDRLKIDKSFVQDIVNKDSDLTIISTIISMAHFLNLEVIAEGVETIFQKEMLQSRHCTQVQGYLISKPLPPDKLYDEFNAIGQKAKEVVEAYVEKGME</sequence>